<dbReference type="STRING" id="1352936.M878_43530"/>
<evidence type="ECO:0008006" key="3">
    <source>
        <dbReference type="Google" id="ProtNLM"/>
    </source>
</evidence>
<dbReference type="EMBL" id="AWQX01000386">
    <property type="protein sequence ID" value="EST18789.1"/>
    <property type="molecule type" value="Genomic_DNA"/>
</dbReference>
<keyword evidence="2" id="KW-1185">Reference proteome</keyword>
<proteinExistence type="predicted"/>
<dbReference type="Gene3D" id="3.40.630.30">
    <property type="match status" value="1"/>
</dbReference>
<evidence type="ECO:0000313" key="2">
    <source>
        <dbReference type="Proteomes" id="UP000017984"/>
    </source>
</evidence>
<dbReference type="InterPro" id="IPR016181">
    <property type="entry name" value="Acyl_CoA_acyltransferase"/>
</dbReference>
<dbReference type="AlphaFoldDB" id="V6JPM2"/>
<sequence length="344" mass="37698">MILTLTLVQDIGNVPAAEWDALAAPAGLYLSHQWLAAQQHDPTAQVRYALVHADSRLIAAAPLYVVDSEPNALYRVHDLIPDRTPVRTLLAGARRGYLNAPLLHPRLTPDRRREALNQLVKAASSLAAVHEAQPWWLYVADTAAAELADACGTKSVQLGEDARIPLPGSTFGDYLADLPSKRRVAIRRERRAFAEAGYELRTLRLSECADPAGALLAQLQERHGHPADPAFMARLLRDQAEGMADSGVVLAAYAEGRMVAFSLFYRHADTVWLRATGYDYARLRGAHEYFNLVYYLPIEDAYAHGATALHLGMESLRAKTLRGAVTSPLWAIGGAGRTVRPGRL</sequence>
<comment type="caution">
    <text evidence="1">The sequence shown here is derived from an EMBL/GenBank/DDBJ whole genome shotgun (WGS) entry which is preliminary data.</text>
</comment>
<dbReference type="Pfam" id="PF04339">
    <property type="entry name" value="FemAB_like"/>
    <property type="match status" value="1"/>
</dbReference>
<dbReference type="PATRIC" id="fig|1352936.5.peg.9020"/>
<protein>
    <recommendedName>
        <fullName evidence="3">BioF2-like acetyltransferase domain-containing protein</fullName>
    </recommendedName>
</protein>
<dbReference type="HOGENOM" id="CLU_806370_0_0_11"/>
<reference evidence="1 2" key="1">
    <citation type="journal article" date="2014" name="Genome Announc.">
        <title>Draft Genome Sequence of Streptomyces roseochromogenes subsp. oscitans DS 12.976, Producer of the Aminocoumarin Antibiotic Clorobiocin.</title>
        <authorList>
            <person name="Ruckert C."/>
            <person name="Kalinowski J."/>
            <person name="Heide L."/>
            <person name="Apel A.K."/>
        </authorList>
    </citation>
    <scope>NUCLEOTIDE SEQUENCE [LARGE SCALE GENOMIC DNA]</scope>
    <source>
        <strain evidence="1 2">DS 12.976</strain>
    </source>
</reference>
<accession>V6JPM2</accession>
<organism evidence="1 2">
    <name type="scientific">Streptomyces roseochromogenus subsp. oscitans DS 12.976</name>
    <dbReference type="NCBI Taxonomy" id="1352936"/>
    <lineage>
        <taxon>Bacteria</taxon>
        <taxon>Bacillati</taxon>
        <taxon>Actinomycetota</taxon>
        <taxon>Actinomycetes</taxon>
        <taxon>Kitasatosporales</taxon>
        <taxon>Streptomycetaceae</taxon>
        <taxon>Streptomyces</taxon>
    </lineage>
</organism>
<evidence type="ECO:0000313" key="1">
    <source>
        <dbReference type="EMBL" id="EST18789.1"/>
    </source>
</evidence>
<dbReference type="RefSeq" id="WP_023553518.1">
    <property type="nucleotide sequence ID" value="NZ_CM002285.1"/>
</dbReference>
<dbReference type="Proteomes" id="UP000017984">
    <property type="component" value="Chromosome"/>
</dbReference>
<dbReference type="SUPFAM" id="SSF55729">
    <property type="entry name" value="Acyl-CoA N-acyltransferases (Nat)"/>
    <property type="match status" value="1"/>
</dbReference>
<name>V6JPM2_STRRC</name>
<dbReference type="InterPro" id="IPR007434">
    <property type="entry name" value="FemAB-like"/>
</dbReference>
<gene>
    <name evidence="1" type="ORF">M878_43530</name>
</gene>